<evidence type="ECO:0000256" key="1">
    <source>
        <dbReference type="ARBA" id="ARBA00004245"/>
    </source>
</evidence>
<dbReference type="OrthoDB" id="2151618at2759"/>
<protein>
    <submittedName>
        <fullName evidence="6">Uncharacterized protein</fullName>
    </submittedName>
</protein>
<gene>
    <name evidence="6" type="ORF">pdam_00022020</name>
</gene>
<dbReference type="Pfam" id="PF01290">
    <property type="entry name" value="Thymosin"/>
    <property type="match status" value="3"/>
</dbReference>
<comment type="caution">
    <text evidence="6">The sequence shown here is derived from an EMBL/GenBank/DDBJ whole genome shotgun (WGS) entry which is preliminary data.</text>
</comment>
<dbReference type="PANTHER" id="PTHR20940:SF1">
    <property type="entry name" value="CIBOULOT, ISOFORM A"/>
    <property type="match status" value="1"/>
</dbReference>
<name>A0A3M6TEY5_POCDA</name>
<dbReference type="GO" id="GO:0005829">
    <property type="term" value="C:cytosol"/>
    <property type="evidence" value="ECO:0007669"/>
    <property type="project" value="TreeGrafter"/>
</dbReference>
<keyword evidence="3" id="KW-0963">Cytoplasm</keyword>
<dbReference type="GO" id="GO:0003785">
    <property type="term" value="F:actin monomer binding"/>
    <property type="evidence" value="ECO:0007669"/>
    <property type="project" value="InterPro"/>
</dbReference>
<evidence type="ECO:0000313" key="7">
    <source>
        <dbReference type="Proteomes" id="UP000275408"/>
    </source>
</evidence>
<comment type="similarity">
    <text evidence="2">Belongs to the thymosin beta family.</text>
</comment>
<feature type="region of interest" description="Disordered" evidence="5">
    <location>
        <begin position="1"/>
        <end position="58"/>
    </location>
</feature>
<dbReference type="AlphaFoldDB" id="A0A3M6TEY5"/>
<organism evidence="6 7">
    <name type="scientific">Pocillopora damicornis</name>
    <name type="common">Cauliflower coral</name>
    <name type="synonym">Millepora damicornis</name>
    <dbReference type="NCBI Taxonomy" id="46731"/>
    <lineage>
        <taxon>Eukaryota</taxon>
        <taxon>Metazoa</taxon>
        <taxon>Cnidaria</taxon>
        <taxon>Anthozoa</taxon>
        <taxon>Hexacorallia</taxon>
        <taxon>Scleractinia</taxon>
        <taxon>Astrocoeniina</taxon>
        <taxon>Pocilloporidae</taxon>
        <taxon>Pocillopora</taxon>
    </lineage>
</organism>
<dbReference type="SMART" id="SM00152">
    <property type="entry name" value="THY"/>
    <property type="match status" value="3"/>
</dbReference>
<evidence type="ECO:0000256" key="5">
    <source>
        <dbReference type="SAM" id="MobiDB-lite"/>
    </source>
</evidence>
<evidence type="ECO:0000256" key="2">
    <source>
        <dbReference type="ARBA" id="ARBA00009511"/>
    </source>
</evidence>
<dbReference type="GO" id="GO:0005856">
    <property type="term" value="C:cytoskeleton"/>
    <property type="evidence" value="ECO:0007669"/>
    <property type="project" value="UniProtKB-SubCell"/>
</dbReference>
<dbReference type="GO" id="GO:0007015">
    <property type="term" value="P:actin filament organization"/>
    <property type="evidence" value="ECO:0007669"/>
    <property type="project" value="InterPro"/>
</dbReference>
<proteinExistence type="inferred from homology"/>
<evidence type="ECO:0000256" key="3">
    <source>
        <dbReference type="ARBA" id="ARBA00022490"/>
    </source>
</evidence>
<feature type="compositionally biased region" description="Basic and acidic residues" evidence="5">
    <location>
        <begin position="13"/>
        <end position="37"/>
    </location>
</feature>
<accession>A0A3M6TEY5</accession>
<keyword evidence="7" id="KW-1185">Reference proteome</keyword>
<dbReference type="Gene3D" id="1.20.5.520">
    <property type="entry name" value="Single helix bin"/>
    <property type="match status" value="3"/>
</dbReference>
<evidence type="ECO:0000313" key="6">
    <source>
        <dbReference type="EMBL" id="RMX39942.1"/>
    </source>
</evidence>
<sequence length="140" mass="15741">MFSSSGVIEEESVESRAEVKSFDKGSLKHVDTDEKKYLPTAQDLTAERMPPPSRRPDRSEVLQFDHNKLQHVPVTEKVVLPSQQDIHDESVDSRAEVKTFDKSQLKHVETKEDNTLPGAGGTCTCTCKFSPPSAKYFLYL</sequence>
<reference evidence="6 7" key="1">
    <citation type="journal article" date="2018" name="Sci. Rep.">
        <title>Comparative analysis of the Pocillopora damicornis genome highlights role of immune system in coral evolution.</title>
        <authorList>
            <person name="Cunning R."/>
            <person name="Bay R.A."/>
            <person name="Gillette P."/>
            <person name="Baker A.C."/>
            <person name="Traylor-Knowles N."/>
        </authorList>
    </citation>
    <scope>NUCLEOTIDE SEQUENCE [LARGE SCALE GENOMIC DNA]</scope>
    <source>
        <strain evidence="6">RSMAS</strain>
        <tissue evidence="6">Whole animal</tissue>
    </source>
</reference>
<dbReference type="PANTHER" id="PTHR20940">
    <property type="entry name" value="TETRA THYMOSIN"/>
    <property type="match status" value="1"/>
</dbReference>
<dbReference type="InterPro" id="IPR038386">
    <property type="entry name" value="Beta-thymosin_sf"/>
</dbReference>
<comment type="subcellular location">
    <subcellularLocation>
        <location evidence="1">Cytoplasm</location>
        <location evidence="1">Cytoskeleton</location>
    </subcellularLocation>
</comment>
<dbReference type="EMBL" id="RCHS01003740">
    <property type="protein sequence ID" value="RMX39942.1"/>
    <property type="molecule type" value="Genomic_DNA"/>
</dbReference>
<evidence type="ECO:0000256" key="4">
    <source>
        <dbReference type="ARBA" id="ARBA00023212"/>
    </source>
</evidence>
<keyword evidence="4" id="KW-0206">Cytoskeleton</keyword>
<dbReference type="InterPro" id="IPR001152">
    <property type="entry name" value="Beta-thymosin"/>
</dbReference>
<dbReference type="Proteomes" id="UP000275408">
    <property type="component" value="Unassembled WGS sequence"/>
</dbReference>